<reference evidence="2" key="1">
    <citation type="journal article" date="2023" name="Mol. Phylogenet. Evol.">
        <title>Genome-scale phylogeny and comparative genomics of the fungal order Sordariales.</title>
        <authorList>
            <person name="Hensen N."/>
            <person name="Bonometti L."/>
            <person name="Westerberg I."/>
            <person name="Brannstrom I.O."/>
            <person name="Guillou S."/>
            <person name="Cros-Aarteil S."/>
            <person name="Calhoun S."/>
            <person name="Haridas S."/>
            <person name="Kuo A."/>
            <person name="Mondo S."/>
            <person name="Pangilinan J."/>
            <person name="Riley R."/>
            <person name="LaButti K."/>
            <person name="Andreopoulos B."/>
            <person name="Lipzen A."/>
            <person name="Chen C."/>
            <person name="Yan M."/>
            <person name="Daum C."/>
            <person name="Ng V."/>
            <person name="Clum A."/>
            <person name="Steindorff A."/>
            <person name="Ohm R.A."/>
            <person name="Martin F."/>
            <person name="Silar P."/>
            <person name="Natvig D.O."/>
            <person name="Lalanne C."/>
            <person name="Gautier V."/>
            <person name="Ament-Velasquez S.L."/>
            <person name="Kruys A."/>
            <person name="Hutchinson M.I."/>
            <person name="Powell A.J."/>
            <person name="Barry K."/>
            <person name="Miller A.N."/>
            <person name="Grigoriev I.V."/>
            <person name="Debuchy R."/>
            <person name="Gladieux P."/>
            <person name="Hiltunen Thoren M."/>
            <person name="Johannesson H."/>
        </authorList>
    </citation>
    <scope>NUCLEOTIDE SEQUENCE</scope>
    <source>
        <strain evidence="2">CBS 990.96</strain>
    </source>
</reference>
<accession>A0AAN6YPB2</accession>
<gene>
    <name evidence="2" type="ORF">QBC38DRAFT_489826</name>
</gene>
<dbReference type="GO" id="GO:0007155">
    <property type="term" value="P:cell adhesion"/>
    <property type="evidence" value="ECO:0007669"/>
    <property type="project" value="InterPro"/>
</dbReference>
<dbReference type="SUPFAM" id="SSF141086">
    <property type="entry name" value="Agglutinin HPA-like"/>
    <property type="match status" value="1"/>
</dbReference>
<evidence type="ECO:0000313" key="2">
    <source>
        <dbReference type="EMBL" id="KAK4222446.1"/>
    </source>
</evidence>
<name>A0AAN6YPB2_9PEZI</name>
<comment type="caution">
    <text evidence="2">The sequence shown here is derived from an EMBL/GenBank/DDBJ whole genome shotgun (WGS) entry which is preliminary data.</text>
</comment>
<dbReference type="GO" id="GO:0030246">
    <property type="term" value="F:carbohydrate binding"/>
    <property type="evidence" value="ECO:0007669"/>
    <property type="project" value="InterPro"/>
</dbReference>
<organism evidence="2 3">
    <name type="scientific">Podospora fimiseda</name>
    <dbReference type="NCBI Taxonomy" id="252190"/>
    <lineage>
        <taxon>Eukaryota</taxon>
        <taxon>Fungi</taxon>
        <taxon>Dikarya</taxon>
        <taxon>Ascomycota</taxon>
        <taxon>Pezizomycotina</taxon>
        <taxon>Sordariomycetes</taxon>
        <taxon>Sordariomycetidae</taxon>
        <taxon>Sordariales</taxon>
        <taxon>Podosporaceae</taxon>
        <taxon>Podospora</taxon>
    </lineage>
</organism>
<proteinExistence type="predicted"/>
<evidence type="ECO:0000313" key="3">
    <source>
        <dbReference type="Proteomes" id="UP001301958"/>
    </source>
</evidence>
<dbReference type="InterPro" id="IPR037221">
    <property type="entry name" value="H-type_lectin_dom_sf"/>
</dbReference>
<feature type="domain" description="H-type lectin" evidence="1">
    <location>
        <begin position="176"/>
        <end position="241"/>
    </location>
</feature>
<dbReference type="Gene3D" id="2.60.40.2080">
    <property type="match status" value="1"/>
</dbReference>
<dbReference type="InterPro" id="IPR019019">
    <property type="entry name" value="H-type_lectin_domain"/>
</dbReference>
<dbReference type="EMBL" id="MU865471">
    <property type="protein sequence ID" value="KAK4222446.1"/>
    <property type="molecule type" value="Genomic_DNA"/>
</dbReference>
<protein>
    <recommendedName>
        <fullName evidence="1">H-type lectin domain-containing protein</fullName>
    </recommendedName>
</protein>
<dbReference type="AlphaFoldDB" id="A0AAN6YPB2"/>
<evidence type="ECO:0000259" key="1">
    <source>
        <dbReference type="Pfam" id="PF09458"/>
    </source>
</evidence>
<keyword evidence="3" id="KW-1185">Reference proteome</keyword>
<dbReference type="Proteomes" id="UP001301958">
    <property type="component" value="Unassembled WGS sequence"/>
</dbReference>
<sequence length="243" mass="26394">MSPTWLTTHGAAAIKCKETTFAISADDEGSSVHPTSTESSALKGSILFPLPSFPSNAAYLTNVAIYFSSTSATVEELIVLYGYDELYKKKRMGKTSDFSISIPTSEDVKILSDDIMRSLAISVSVKFESMSSSLLFRCVGVGVSVAPSASVVKFESGTWDITDVRDWQDTTSKTQERIDFKTEFKAVPMVTASMNGADVSNEDNFRVKVYVTGVDTKGFTVHADSWAKTKLYSCGVSWVAMGI</sequence>
<reference evidence="2" key="2">
    <citation type="submission" date="2023-05" db="EMBL/GenBank/DDBJ databases">
        <authorList>
            <consortium name="Lawrence Berkeley National Laboratory"/>
            <person name="Steindorff A."/>
            <person name="Hensen N."/>
            <person name="Bonometti L."/>
            <person name="Westerberg I."/>
            <person name="Brannstrom I.O."/>
            <person name="Guillou S."/>
            <person name="Cros-Aarteil S."/>
            <person name="Calhoun S."/>
            <person name="Haridas S."/>
            <person name="Kuo A."/>
            <person name="Mondo S."/>
            <person name="Pangilinan J."/>
            <person name="Riley R."/>
            <person name="Labutti K."/>
            <person name="Andreopoulos B."/>
            <person name="Lipzen A."/>
            <person name="Chen C."/>
            <person name="Yanf M."/>
            <person name="Daum C."/>
            <person name="Ng V."/>
            <person name="Clum A."/>
            <person name="Ohm R."/>
            <person name="Martin F."/>
            <person name="Silar P."/>
            <person name="Natvig D."/>
            <person name="Lalanne C."/>
            <person name="Gautier V."/>
            <person name="Ament-Velasquez S.L."/>
            <person name="Kruys A."/>
            <person name="Hutchinson M.I."/>
            <person name="Powell A.J."/>
            <person name="Barry K."/>
            <person name="Miller A.N."/>
            <person name="Grigoriev I.V."/>
            <person name="Debuchy R."/>
            <person name="Gladieux P."/>
            <person name="Thoren M.H."/>
            <person name="Johannesson H."/>
        </authorList>
    </citation>
    <scope>NUCLEOTIDE SEQUENCE</scope>
    <source>
        <strain evidence="2">CBS 990.96</strain>
    </source>
</reference>
<dbReference type="Pfam" id="PF09458">
    <property type="entry name" value="H_lectin"/>
    <property type="match status" value="1"/>
</dbReference>